<reference evidence="1 2" key="1">
    <citation type="submission" date="2018-04" db="EMBL/GenBank/DDBJ databases">
        <title>Genomic Encyclopedia of Archaeal and Bacterial Type Strains, Phase II (KMG-II): from individual species to whole genera.</title>
        <authorList>
            <person name="Goeker M."/>
        </authorList>
    </citation>
    <scope>NUCLEOTIDE SEQUENCE [LARGE SCALE GENOMIC DNA]</scope>
    <source>
        <strain evidence="1 2">DSM 100162</strain>
    </source>
</reference>
<accession>A0A2T5Y1S8</accession>
<organism evidence="1 2">
    <name type="scientific">Pontibacter mucosus</name>
    <dbReference type="NCBI Taxonomy" id="1649266"/>
    <lineage>
        <taxon>Bacteria</taxon>
        <taxon>Pseudomonadati</taxon>
        <taxon>Bacteroidota</taxon>
        <taxon>Cytophagia</taxon>
        <taxon>Cytophagales</taxon>
        <taxon>Hymenobacteraceae</taxon>
        <taxon>Pontibacter</taxon>
    </lineage>
</organism>
<evidence type="ECO:0000313" key="1">
    <source>
        <dbReference type="EMBL" id="PTX09949.1"/>
    </source>
</evidence>
<proteinExistence type="predicted"/>
<dbReference type="AlphaFoldDB" id="A0A2T5Y1S8"/>
<protein>
    <recommendedName>
        <fullName evidence="3">Phosphoribosylpyrophosphate synthetase</fullName>
    </recommendedName>
</protein>
<evidence type="ECO:0008006" key="3">
    <source>
        <dbReference type="Google" id="ProtNLM"/>
    </source>
</evidence>
<name>A0A2T5Y1S8_9BACT</name>
<keyword evidence="2" id="KW-1185">Reference proteome</keyword>
<evidence type="ECO:0000313" key="2">
    <source>
        <dbReference type="Proteomes" id="UP000244225"/>
    </source>
</evidence>
<dbReference type="RefSeq" id="WP_108214025.1">
    <property type="nucleotide sequence ID" value="NZ_QBKI01000019.1"/>
</dbReference>
<gene>
    <name evidence="1" type="ORF">C8N40_11915</name>
</gene>
<dbReference type="Proteomes" id="UP000244225">
    <property type="component" value="Unassembled WGS sequence"/>
</dbReference>
<comment type="caution">
    <text evidence="1">The sequence shown here is derived from an EMBL/GenBank/DDBJ whole genome shotgun (WGS) entry which is preliminary data.</text>
</comment>
<dbReference type="EMBL" id="QBKI01000019">
    <property type="protein sequence ID" value="PTX09949.1"/>
    <property type="molecule type" value="Genomic_DNA"/>
</dbReference>
<dbReference type="OrthoDB" id="8418771at2"/>
<sequence length="98" mass="11036">MKTYGTVLEALADLQQQGYTHDFNLRQGCIYCQQEERSFLPHEFELLQVHRFEEMSDPAESAVVYVVSSPMHGVKGTLVDAYGIYSEEASGAFLAKID</sequence>